<name>A0A5M9GES0_9BACI</name>
<evidence type="ECO:0008006" key="6">
    <source>
        <dbReference type="Google" id="ProtNLM"/>
    </source>
</evidence>
<keyword evidence="1" id="KW-1133">Transmembrane helix</keyword>
<evidence type="ECO:0000313" key="2">
    <source>
        <dbReference type="EMBL" id="KAA8472680.1"/>
    </source>
</evidence>
<proteinExistence type="predicted"/>
<comment type="caution">
    <text evidence="2">The sequence shown here is derived from an EMBL/GenBank/DDBJ whole genome shotgun (WGS) entry which is preliminary data.</text>
</comment>
<evidence type="ECO:0000313" key="3">
    <source>
        <dbReference type="EMBL" id="MDG0945036.1"/>
    </source>
</evidence>
<feature type="transmembrane region" description="Helical" evidence="1">
    <location>
        <begin position="81"/>
        <end position="102"/>
    </location>
</feature>
<dbReference type="Proteomes" id="UP000325411">
    <property type="component" value="Unassembled WGS sequence"/>
</dbReference>
<organism evidence="2 4">
    <name type="scientific">Bacillus paranthracis</name>
    <dbReference type="NCBI Taxonomy" id="2026186"/>
    <lineage>
        <taxon>Bacteria</taxon>
        <taxon>Bacillati</taxon>
        <taxon>Bacillota</taxon>
        <taxon>Bacilli</taxon>
        <taxon>Bacillales</taxon>
        <taxon>Bacillaceae</taxon>
        <taxon>Bacillus</taxon>
        <taxon>Bacillus cereus group</taxon>
    </lineage>
</organism>
<feature type="transmembrane region" description="Helical" evidence="1">
    <location>
        <begin position="108"/>
        <end position="134"/>
    </location>
</feature>
<keyword evidence="1" id="KW-0812">Transmembrane</keyword>
<evidence type="ECO:0000313" key="5">
    <source>
        <dbReference type="Proteomes" id="UP001221338"/>
    </source>
</evidence>
<evidence type="ECO:0000313" key="4">
    <source>
        <dbReference type="Proteomes" id="UP000325411"/>
    </source>
</evidence>
<reference evidence="2 4" key="1">
    <citation type="submission" date="2019-09" db="EMBL/GenBank/DDBJ databases">
        <authorList>
            <person name="Geng P."/>
            <person name="Wan X."/>
            <person name="Zhou G."/>
            <person name="Yuan Z."/>
            <person name="Hu X."/>
        </authorList>
    </citation>
    <scope>NUCLEOTIDE SEQUENCE [LARGE SCALE GENOMIC DNA]</scope>
    <source>
        <strain evidence="2 4">EFR-4</strain>
    </source>
</reference>
<accession>A0A5M9GES0</accession>
<gene>
    <name evidence="2" type="ORF">FYW06_28400</name>
    <name evidence="3" type="ORF">P6U22_28335</name>
</gene>
<keyword evidence="5" id="KW-1185">Reference proteome</keyword>
<feature type="transmembrane region" description="Helical" evidence="1">
    <location>
        <begin position="49"/>
        <end position="69"/>
    </location>
</feature>
<sequence>MQSNSEIQVTEEQTEEHESKKILEGIAVAFGLLTGGLLLYFIPNFLGNKTITLIVSICLLILAIVGFSNEISKTIDKSYDFTANVVMGGIVIIGAFSLHYYFSTWWVNLISLILFMIGIYGLVLGIMQFLAYLFNKNRTSQGLTKVLFLVISQILTLSSALVAIIQALGIKINIFK</sequence>
<protein>
    <recommendedName>
        <fullName evidence="6">DUF996 domain-containing protein</fullName>
    </recommendedName>
</protein>
<dbReference type="RefSeq" id="WP_001191627.1">
    <property type="nucleotide sequence ID" value="NZ_CP047087.1"/>
</dbReference>
<dbReference type="EMBL" id="JARPRV010000039">
    <property type="protein sequence ID" value="MDG0945036.1"/>
    <property type="molecule type" value="Genomic_DNA"/>
</dbReference>
<dbReference type="EMBL" id="VXCE01000047">
    <property type="protein sequence ID" value="KAA8472680.1"/>
    <property type="molecule type" value="Genomic_DNA"/>
</dbReference>
<reference evidence="3 5" key="2">
    <citation type="submission" date="2023-03" db="EMBL/GenBank/DDBJ databases">
        <title>Genetic diversity of Bacillus cereus sensu lato isolates from Slovenia.</title>
        <authorList>
            <person name="Abdelli M."/>
        </authorList>
    </citation>
    <scope>NUCLEOTIDE SEQUENCE [LARGE SCALE GENOMIC DNA]</scope>
    <source>
        <strain evidence="3 5">SIBC61B</strain>
    </source>
</reference>
<feature type="transmembrane region" description="Helical" evidence="1">
    <location>
        <begin position="146"/>
        <end position="170"/>
    </location>
</feature>
<feature type="transmembrane region" description="Helical" evidence="1">
    <location>
        <begin position="22"/>
        <end position="43"/>
    </location>
</feature>
<evidence type="ECO:0000256" key="1">
    <source>
        <dbReference type="SAM" id="Phobius"/>
    </source>
</evidence>
<dbReference type="AlphaFoldDB" id="A0A5M9GES0"/>
<dbReference type="Proteomes" id="UP001221338">
    <property type="component" value="Unassembled WGS sequence"/>
</dbReference>
<keyword evidence="1" id="KW-0472">Membrane</keyword>